<name>A0A9P6N9T6_9BASI</name>
<evidence type="ECO:0000313" key="2">
    <source>
        <dbReference type="EMBL" id="KAG0140357.1"/>
    </source>
</evidence>
<evidence type="ECO:0000313" key="3">
    <source>
        <dbReference type="Proteomes" id="UP000886653"/>
    </source>
</evidence>
<dbReference type="Proteomes" id="UP000886653">
    <property type="component" value="Unassembled WGS sequence"/>
</dbReference>
<proteinExistence type="predicted"/>
<keyword evidence="3" id="KW-1185">Reference proteome</keyword>
<evidence type="ECO:0000256" key="1">
    <source>
        <dbReference type="SAM" id="MobiDB-lite"/>
    </source>
</evidence>
<comment type="caution">
    <text evidence="2">The sequence shown here is derived from an EMBL/GenBank/DDBJ whole genome shotgun (WGS) entry which is preliminary data.</text>
</comment>
<dbReference type="EMBL" id="MU167451">
    <property type="protein sequence ID" value="KAG0140357.1"/>
    <property type="molecule type" value="Genomic_DNA"/>
</dbReference>
<protein>
    <submittedName>
        <fullName evidence="2">Uncharacterized protein</fullName>
    </submittedName>
</protein>
<dbReference type="AlphaFoldDB" id="A0A9P6N9T6"/>
<sequence length="116" mass="12904">MPIKRTIYTSKKKRSRPSVFTIPLIPPEEATTLLHNLSFGRQPGPSQQAAPEEGRDSQPEEADEDVFFDEDKFQLTFTTPSLDPATESLFQGLRAQDLLGAPAPHSKLDNTRLLPS</sequence>
<gene>
    <name evidence="2" type="ORF">CROQUDRAFT_366773</name>
</gene>
<accession>A0A9P6N9T6</accession>
<reference evidence="2" key="1">
    <citation type="submission" date="2013-11" db="EMBL/GenBank/DDBJ databases">
        <title>Genome sequence of the fusiform rust pathogen reveals effectors for host alternation and coevolution with pine.</title>
        <authorList>
            <consortium name="DOE Joint Genome Institute"/>
            <person name="Smith K."/>
            <person name="Pendleton A."/>
            <person name="Kubisiak T."/>
            <person name="Anderson C."/>
            <person name="Salamov A."/>
            <person name="Aerts A."/>
            <person name="Riley R."/>
            <person name="Clum A."/>
            <person name="Lindquist E."/>
            <person name="Ence D."/>
            <person name="Campbell M."/>
            <person name="Kronenberg Z."/>
            <person name="Feau N."/>
            <person name="Dhillon B."/>
            <person name="Hamelin R."/>
            <person name="Burleigh J."/>
            <person name="Smith J."/>
            <person name="Yandell M."/>
            <person name="Nelson C."/>
            <person name="Grigoriev I."/>
            <person name="Davis J."/>
        </authorList>
    </citation>
    <scope>NUCLEOTIDE SEQUENCE</scope>
    <source>
        <strain evidence="2">G11</strain>
    </source>
</reference>
<organism evidence="2 3">
    <name type="scientific">Cronartium quercuum f. sp. fusiforme G11</name>
    <dbReference type="NCBI Taxonomy" id="708437"/>
    <lineage>
        <taxon>Eukaryota</taxon>
        <taxon>Fungi</taxon>
        <taxon>Dikarya</taxon>
        <taxon>Basidiomycota</taxon>
        <taxon>Pucciniomycotina</taxon>
        <taxon>Pucciniomycetes</taxon>
        <taxon>Pucciniales</taxon>
        <taxon>Coleosporiaceae</taxon>
        <taxon>Cronartium</taxon>
    </lineage>
</organism>
<feature type="region of interest" description="Disordered" evidence="1">
    <location>
        <begin position="37"/>
        <end position="64"/>
    </location>
</feature>